<evidence type="ECO:0000256" key="3">
    <source>
        <dbReference type="SAM" id="MobiDB-lite"/>
    </source>
</evidence>
<reference evidence="6" key="1">
    <citation type="journal article" date="2011" name="Genome Biol.">
        <title>Comparative genomics of the social amoebae Dictyostelium discoideum and Dictyostelium purpureum.</title>
        <authorList>
            <consortium name="US DOE Joint Genome Institute (JGI-PGF)"/>
            <person name="Sucgang R."/>
            <person name="Kuo A."/>
            <person name="Tian X."/>
            <person name="Salerno W."/>
            <person name="Parikh A."/>
            <person name="Feasley C.L."/>
            <person name="Dalin E."/>
            <person name="Tu H."/>
            <person name="Huang E."/>
            <person name="Barry K."/>
            <person name="Lindquist E."/>
            <person name="Shapiro H."/>
            <person name="Bruce D."/>
            <person name="Schmutz J."/>
            <person name="Salamov A."/>
            <person name="Fey P."/>
            <person name="Gaudet P."/>
            <person name="Anjard C."/>
            <person name="Babu M.M."/>
            <person name="Basu S."/>
            <person name="Bushmanova Y."/>
            <person name="van der Wel H."/>
            <person name="Katoh-Kurasawa M."/>
            <person name="Dinh C."/>
            <person name="Coutinho P.M."/>
            <person name="Saito T."/>
            <person name="Elias M."/>
            <person name="Schaap P."/>
            <person name="Kay R.R."/>
            <person name="Henrissat B."/>
            <person name="Eichinger L."/>
            <person name="Rivero F."/>
            <person name="Putnam N.H."/>
            <person name="West C.M."/>
            <person name="Loomis W.F."/>
            <person name="Chisholm R.L."/>
            <person name="Shaulsky G."/>
            <person name="Strassmann J.E."/>
            <person name="Queller D.C."/>
            <person name="Kuspa A."/>
            <person name="Grigoriev I.V."/>
        </authorList>
    </citation>
    <scope>NUCLEOTIDE SEQUENCE [LARGE SCALE GENOMIC DNA]</scope>
    <source>
        <strain evidence="6">QSDP1</strain>
    </source>
</reference>
<dbReference type="eggNOG" id="KOG3602">
    <property type="taxonomic scope" value="Eukaryota"/>
</dbReference>
<dbReference type="Gene3D" id="1.25.40.10">
    <property type="entry name" value="Tetratricopeptide repeat domain"/>
    <property type="match status" value="2"/>
</dbReference>
<dbReference type="SMART" id="SM00429">
    <property type="entry name" value="IPT"/>
    <property type="match status" value="1"/>
</dbReference>
<keyword evidence="2" id="KW-0802">TPR repeat</keyword>
<feature type="compositionally biased region" description="Acidic residues" evidence="3">
    <location>
        <begin position="305"/>
        <end position="321"/>
    </location>
</feature>
<dbReference type="InterPro" id="IPR002909">
    <property type="entry name" value="IPT_dom"/>
</dbReference>
<protein>
    <recommendedName>
        <fullName evidence="4">IPT/TIG domain-containing protein</fullName>
    </recommendedName>
</protein>
<dbReference type="InterPro" id="IPR025139">
    <property type="entry name" value="DUF4062"/>
</dbReference>
<dbReference type="GO" id="GO:0080008">
    <property type="term" value="C:Cul4-RING E3 ubiquitin ligase complex"/>
    <property type="evidence" value="ECO:0000318"/>
    <property type="project" value="GO_Central"/>
</dbReference>
<organism evidence="5 6">
    <name type="scientific">Dictyostelium purpureum</name>
    <name type="common">Slime mold</name>
    <dbReference type="NCBI Taxonomy" id="5786"/>
    <lineage>
        <taxon>Eukaryota</taxon>
        <taxon>Amoebozoa</taxon>
        <taxon>Evosea</taxon>
        <taxon>Eumycetozoa</taxon>
        <taxon>Dictyostelia</taxon>
        <taxon>Dictyosteliales</taxon>
        <taxon>Dictyosteliaceae</taxon>
        <taxon>Dictyostelium</taxon>
    </lineage>
</organism>
<evidence type="ECO:0000259" key="4">
    <source>
        <dbReference type="SMART" id="SM00429"/>
    </source>
</evidence>
<dbReference type="KEGG" id="dpp:DICPUDRAFT_58027"/>
<keyword evidence="1" id="KW-0677">Repeat</keyword>
<feature type="region of interest" description="Disordered" evidence="3">
    <location>
        <begin position="1382"/>
        <end position="1402"/>
    </location>
</feature>
<dbReference type="Gene3D" id="2.60.40.10">
    <property type="entry name" value="Immunoglobulins"/>
    <property type="match status" value="1"/>
</dbReference>
<feature type="compositionally biased region" description="Pro residues" evidence="3">
    <location>
        <begin position="1388"/>
        <end position="1398"/>
    </location>
</feature>
<dbReference type="Pfam" id="PF01833">
    <property type="entry name" value="TIG"/>
    <property type="match status" value="1"/>
</dbReference>
<dbReference type="eggNOG" id="KOG1840">
    <property type="taxonomic scope" value="Eukaryota"/>
</dbReference>
<feature type="compositionally biased region" description="Polar residues" evidence="3">
    <location>
        <begin position="1545"/>
        <end position="1555"/>
    </location>
</feature>
<dbReference type="PROSITE" id="PS50005">
    <property type="entry name" value="TPR"/>
    <property type="match status" value="2"/>
</dbReference>
<dbReference type="InterPro" id="IPR051191">
    <property type="entry name" value="DCAF12"/>
</dbReference>
<feature type="domain" description="IPT/TIG" evidence="4">
    <location>
        <begin position="130"/>
        <end position="218"/>
    </location>
</feature>
<dbReference type="SMART" id="SM00028">
    <property type="entry name" value="TPR"/>
    <property type="match status" value="5"/>
</dbReference>
<dbReference type="SUPFAM" id="SSF81296">
    <property type="entry name" value="E set domains"/>
    <property type="match status" value="1"/>
</dbReference>
<evidence type="ECO:0000313" key="5">
    <source>
        <dbReference type="EMBL" id="EGC30921.1"/>
    </source>
</evidence>
<name>F0ZYQ8_DICPU</name>
<dbReference type="Proteomes" id="UP000001064">
    <property type="component" value="Unassembled WGS sequence"/>
</dbReference>
<dbReference type="InterPro" id="IPR019734">
    <property type="entry name" value="TPR_rpt"/>
</dbReference>
<dbReference type="CDD" id="cd00102">
    <property type="entry name" value="IPT"/>
    <property type="match status" value="1"/>
</dbReference>
<evidence type="ECO:0000256" key="2">
    <source>
        <dbReference type="PROSITE-ProRule" id="PRU00339"/>
    </source>
</evidence>
<dbReference type="STRING" id="5786.F0ZYQ8"/>
<dbReference type="PANTHER" id="PTHR19860:SF24">
    <property type="entry name" value="TPR REPEAT-CONTAINING PROTEIN DDB_G0287407"/>
    <property type="match status" value="1"/>
</dbReference>
<dbReference type="OMA" id="YFRDPYY"/>
<dbReference type="GeneID" id="10508426"/>
<accession>F0ZYQ8</accession>
<dbReference type="InterPro" id="IPR013783">
    <property type="entry name" value="Ig-like_fold"/>
</dbReference>
<evidence type="ECO:0000256" key="1">
    <source>
        <dbReference type="ARBA" id="ARBA00022737"/>
    </source>
</evidence>
<dbReference type="InterPro" id="IPR011990">
    <property type="entry name" value="TPR-like_helical_dom_sf"/>
</dbReference>
<feature type="repeat" description="TPR" evidence="2">
    <location>
        <begin position="1211"/>
        <end position="1244"/>
    </location>
</feature>
<proteinExistence type="predicted"/>
<dbReference type="PANTHER" id="PTHR19860">
    <property type="entry name" value="DDB1- AND CUL4-ASSOCIATED FACTOR 12-RELATED"/>
    <property type="match status" value="1"/>
</dbReference>
<gene>
    <name evidence="5" type="ORF">DICPUDRAFT_58027</name>
</gene>
<dbReference type="OrthoDB" id="17009at2759"/>
<keyword evidence="6" id="KW-1185">Reference proteome</keyword>
<dbReference type="VEuPathDB" id="AmoebaDB:DICPUDRAFT_58027"/>
<dbReference type="InterPro" id="IPR014756">
    <property type="entry name" value="Ig_E-set"/>
</dbReference>
<dbReference type="Pfam" id="PF13271">
    <property type="entry name" value="DUF4062"/>
    <property type="match status" value="1"/>
</dbReference>
<dbReference type="SUPFAM" id="SSF48452">
    <property type="entry name" value="TPR-like"/>
    <property type="match status" value="2"/>
</dbReference>
<evidence type="ECO:0000313" key="6">
    <source>
        <dbReference type="Proteomes" id="UP000001064"/>
    </source>
</evidence>
<dbReference type="RefSeq" id="XP_003292550.1">
    <property type="nucleotide sequence ID" value="XM_003292502.1"/>
</dbReference>
<feature type="region of interest" description="Disordered" evidence="3">
    <location>
        <begin position="295"/>
        <end position="326"/>
    </location>
</feature>
<dbReference type="InterPro" id="IPR027417">
    <property type="entry name" value="P-loop_NTPase"/>
</dbReference>
<dbReference type="InterPro" id="IPR007111">
    <property type="entry name" value="NACHT_NTPase"/>
</dbReference>
<dbReference type="Gene3D" id="3.40.50.300">
    <property type="entry name" value="P-loop containing nucleotide triphosphate hydrolases"/>
    <property type="match status" value="1"/>
</dbReference>
<dbReference type="EMBL" id="GL871290">
    <property type="protein sequence ID" value="EGC30921.1"/>
    <property type="molecule type" value="Genomic_DNA"/>
</dbReference>
<dbReference type="Pfam" id="PF13424">
    <property type="entry name" value="TPR_12"/>
    <property type="match status" value="3"/>
</dbReference>
<dbReference type="Pfam" id="PF05729">
    <property type="entry name" value="NACHT"/>
    <property type="match status" value="1"/>
</dbReference>
<feature type="region of interest" description="Disordered" evidence="3">
    <location>
        <begin position="1540"/>
        <end position="1565"/>
    </location>
</feature>
<dbReference type="InParanoid" id="F0ZYQ8"/>
<feature type="repeat" description="TPR" evidence="2">
    <location>
        <begin position="1083"/>
        <end position="1116"/>
    </location>
</feature>
<sequence length="1565" mass="179615">MKNTFKDKYIYILSLDEIQREKCKSFVIYKKGKLEKRFSKKVDIIITTLKTINENKFPISTAKKLETELVEYDSISKDVERYSRKTNIKFADQQPLPQSSSQITTLATTNNKIVKVNPNLVQPQPAAVNDPTITLIIPPSGPSYGGYQISIYGISFAPGPSFRVRFGDNIFATNYEFHSNSSVLCTVPYGINPSIGQVPVYASNDGKQFGYPIHFLFFDGNIHKIPTPKEQDGVVLRCQLENLKRAITNISNMESILLKRLANLNDDRLDQLYITNHESGASQLLEGHDGLMDDCSEYSSRPSTNDDDDNDLSDDDSDEDLISSNSSINREEFAEREIRIFISSPFKDMKFDRDQIVKVVIPKIRKLCIERDIMISYVDLRWGVTSNQSEQSNSLSMCLKELEKCNVLIGLFGERYGWSAQEKSDPKTQQLLVSTLDHAINDFPWVNKFRDASMTEIEFRMLLNNPNSGKNGFFYFRDPYYIEELPQIEKNNYVSEGPRSKEKLDKLKQEITKNQQFKSSEYRRPTNLSDVLYEDLEKFIDKKFPSGNCELKGFEKERFLHSIFYKSLIKFYITNETYFMDIDTFITTSKKQVLLVQGDSGIGKSSLMCNWLKQHKEQHPEDFSISHWVGASPSSNKFTSTLIRVMHELKHLIEKDQKLSSSGGASVFSSSASSSSWVPEIPDETLESEKISHEFTLFIQYIMSHPTMNGKRVIVLIDGLDKMDQRDNSQELIWFPKIYPQGFKMIVSTTNSTRQAEILKKRNSSIINIQPFSEPERKSMVRLYLQKYAKKLTDQQEIQIAISKSTSNPRFLQLVLDDILVFGDYEKLDTRVKTLYRAKNTSNLYEIILDRIEKDYDPKGKGLVKEFLKYIWGSRRGIEISMMTSLLNKKNIDPEEWSSLLVLMENYISYSSGVITFLNNDIADAVERKYINNTRDVYLDLAQEYEVSQDLTERFIEEYPYHLLKSENWEKLNSTLTNLFVFDKLYTPHHKVDLINYWNVLEKQTKPPRNAAERDDPIPYKCSSEFQAVVSRSFIQASGLVISDLWYRVASFMEEISQYDGSESFYTKCRELYVNNSQNLEAAKVDRAMGRMYLTKGQYEKSEAKFKAALAIYTKERGEEDIEVAITLNLLGTLATNRNKHEDAKKVLYQAMNICENKYESNSLLVADVAYSLGVVHFVEEARKLDVAEQFFARALELTELKLGDNDVSYARILTRLGSLYIEKDQFSDAESCFKGSLKIYESNFGLSHSRVAQILRHMISLYEMQEEYKKAEQCATRAIDITKKIFGSNHQIVLSTQIRLAIILNTVKRKQEALQILFDIKSIREKECGVEHKDYKHILDVIKEIEKVPIPLPPPPPPPMFGTIPIPLPLSSQPPKPVVKLGANGIPLPPPPPPPILPVNRPSLQSIMRNSVGKINQAQPVAVNQAQPPSPRRQQQQQLQQQQQQQVQQIRQQNINQLQQQQQQQLPQQQMNRNIAPPQQQQQMNRNITPQQLQQNIQLQEAYVGDQLAQFNINVLKKVAVNDRSGASAMVSNLIGKKKCSKPQPISQKSYMTESNDDMGGLFD</sequence>
<dbReference type="SUPFAM" id="SSF52540">
    <property type="entry name" value="P-loop containing nucleoside triphosphate hydrolases"/>
    <property type="match status" value="1"/>
</dbReference>